<evidence type="ECO:0000313" key="3">
    <source>
        <dbReference type="Proteomes" id="UP000291259"/>
    </source>
</evidence>
<feature type="transmembrane region" description="Helical" evidence="1">
    <location>
        <begin position="37"/>
        <end position="55"/>
    </location>
</feature>
<keyword evidence="3" id="KW-1185">Reference proteome</keyword>
<name>A0A4P6FCB6_9MICO</name>
<dbReference type="KEGG" id="agf:ET445_08805"/>
<dbReference type="PANTHER" id="PTHR37305:SF1">
    <property type="entry name" value="MEMBRANE PROTEIN"/>
    <property type="match status" value="1"/>
</dbReference>
<dbReference type="RefSeq" id="WP_129190660.1">
    <property type="nucleotide sequence ID" value="NZ_CP035491.1"/>
</dbReference>
<sequence length="291" mass="30146">MSVTDTQPGFVPTGRTLGFGGTIHAEWVKLRSLRSTWWVLGSLLAVTVGVGAQVSSSLSFDGVPGVVSQDARQDLGVYSVTVSTDFTALIVGVLGVLVITGEYGTGTIRSAFTAVPGRLPMLWAKVLVFAGAAFVVSAASFAVAVPISVGLLAGNGVEVRLDDPHYWSAVLGSTAYLVLVGVTALSIGALLRSTSGAIALTFGLFLAAPLALSLILGISPPDWAQNLMALLPSIAGKLLFSYPSAQNWVDLSAPSPDGSWLSEPWQGLLVLIGWSAVLLTAAAVLLRRRDA</sequence>
<feature type="transmembrane region" description="Helical" evidence="1">
    <location>
        <begin position="265"/>
        <end position="286"/>
    </location>
</feature>
<dbReference type="Pfam" id="PF12679">
    <property type="entry name" value="ABC2_membrane_2"/>
    <property type="match status" value="1"/>
</dbReference>
<keyword evidence="1" id="KW-0472">Membrane</keyword>
<keyword evidence="1" id="KW-0812">Transmembrane</keyword>
<reference evidence="2 3" key="1">
    <citation type="submission" date="2019-01" db="EMBL/GenBank/DDBJ databases">
        <title>Genome sequencing of strain FW100M-8.</title>
        <authorList>
            <person name="Heo J."/>
            <person name="Kim S.-J."/>
            <person name="Kim J.-S."/>
            <person name="Hong S.-B."/>
            <person name="Kwon S.-W."/>
        </authorList>
    </citation>
    <scope>NUCLEOTIDE SEQUENCE [LARGE SCALE GENOMIC DNA]</scope>
    <source>
        <strain evidence="2 3">FW100M-8</strain>
    </source>
</reference>
<keyword evidence="1" id="KW-1133">Transmembrane helix</keyword>
<dbReference type="Proteomes" id="UP000291259">
    <property type="component" value="Chromosome"/>
</dbReference>
<feature type="transmembrane region" description="Helical" evidence="1">
    <location>
        <begin position="75"/>
        <end position="101"/>
    </location>
</feature>
<evidence type="ECO:0000256" key="1">
    <source>
        <dbReference type="SAM" id="Phobius"/>
    </source>
</evidence>
<dbReference type="PANTHER" id="PTHR37305">
    <property type="entry name" value="INTEGRAL MEMBRANE PROTEIN-RELATED"/>
    <property type="match status" value="1"/>
</dbReference>
<dbReference type="EMBL" id="CP035491">
    <property type="protein sequence ID" value="QAY73425.1"/>
    <property type="molecule type" value="Genomic_DNA"/>
</dbReference>
<dbReference type="AlphaFoldDB" id="A0A4P6FCB6"/>
<evidence type="ECO:0000313" key="2">
    <source>
        <dbReference type="EMBL" id="QAY73425.1"/>
    </source>
</evidence>
<protein>
    <submittedName>
        <fullName evidence="2">ABC transporter permease</fullName>
    </submittedName>
</protein>
<dbReference type="OrthoDB" id="3297477at2"/>
<proteinExistence type="predicted"/>
<gene>
    <name evidence="2" type="ORF">ET445_08805</name>
</gene>
<dbReference type="GO" id="GO:0005886">
    <property type="term" value="C:plasma membrane"/>
    <property type="evidence" value="ECO:0007669"/>
    <property type="project" value="UniProtKB-SubCell"/>
</dbReference>
<dbReference type="GO" id="GO:0140359">
    <property type="term" value="F:ABC-type transporter activity"/>
    <property type="evidence" value="ECO:0007669"/>
    <property type="project" value="InterPro"/>
</dbReference>
<feature type="transmembrane region" description="Helical" evidence="1">
    <location>
        <begin position="198"/>
        <end position="218"/>
    </location>
</feature>
<organism evidence="2 3">
    <name type="scientific">Agromyces protaetiae</name>
    <dbReference type="NCBI Taxonomy" id="2509455"/>
    <lineage>
        <taxon>Bacteria</taxon>
        <taxon>Bacillati</taxon>
        <taxon>Actinomycetota</taxon>
        <taxon>Actinomycetes</taxon>
        <taxon>Micrococcales</taxon>
        <taxon>Microbacteriaceae</taxon>
        <taxon>Agromyces</taxon>
    </lineage>
</organism>
<feature type="transmembrane region" description="Helical" evidence="1">
    <location>
        <begin position="122"/>
        <end position="145"/>
    </location>
</feature>
<feature type="transmembrane region" description="Helical" evidence="1">
    <location>
        <begin position="165"/>
        <end position="191"/>
    </location>
</feature>
<accession>A0A4P6FCB6</accession>